<proteinExistence type="predicted"/>
<dbReference type="Pfam" id="PF07596">
    <property type="entry name" value="SBP_bac_10"/>
    <property type="match status" value="1"/>
</dbReference>
<evidence type="ECO:0000256" key="1">
    <source>
        <dbReference type="SAM" id="MobiDB-lite"/>
    </source>
</evidence>
<reference evidence="3" key="1">
    <citation type="submission" date="2024-05" db="EMBL/GenBank/DDBJ databases">
        <title>Planctomycetes of the genus Singulisphaera possess chitinolytic capabilities.</title>
        <authorList>
            <person name="Ivanova A."/>
        </authorList>
    </citation>
    <scope>NUCLEOTIDE SEQUENCE</scope>
    <source>
        <strain evidence="3">Ch08T</strain>
    </source>
</reference>
<dbReference type="InterPro" id="IPR045584">
    <property type="entry name" value="Pilin-like"/>
</dbReference>
<sequence length="313" mass="33661">MQPLRRAFTLIELLVVIAIIGVLVALLLPAVQSAREAARRMQCVNNLKQVGLAMHGYHDVHNVLPPGARQCCYGTWYQFVLPHMEQGALYQSFNMNSGALGLSYSHANNHTFMAIRLTVFTCPSDIPNSPTITAGVPMANHNYAANYGNTVYGQHLFQGVEFQGATFGNIQPDTARPLLGCIGFAQIVDGLSNTLLVSEIVQGQGNDLRGRIAGYADGGAFTAWNTPNARLPDIMPAGTCNPAPGNALNPPCSTQNATSTTNNPRYLASRSRHPGGVNSLLGDGSVRFNKNSVALQVWRSLSSTKGGEIFEYN</sequence>
<dbReference type="RefSeq" id="WP_406693367.1">
    <property type="nucleotide sequence ID" value="NZ_CP155447.1"/>
</dbReference>
<evidence type="ECO:0000313" key="3">
    <source>
        <dbReference type="EMBL" id="XBH00697.1"/>
    </source>
</evidence>
<feature type="region of interest" description="Disordered" evidence="1">
    <location>
        <begin position="251"/>
        <end position="274"/>
    </location>
</feature>
<dbReference type="InterPro" id="IPR027558">
    <property type="entry name" value="Pre_pil_HX9DG_C"/>
</dbReference>
<dbReference type="Gene3D" id="3.30.700.10">
    <property type="entry name" value="Glycoprotein, Type 4 Pilin"/>
    <property type="match status" value="1"/>
</dbReference>
<dbReference type="PANTHER" id="PTHR30093">
    <property type="entry name" value="GENERAL SECRETION PATHWAY PROTEIN G"/>
    <property type="match status" value="1"/>
</dbReference>
<dbReference type="EMBL" id="CP155447">
    <property type="protein sequence ID" value="XBH00697.1"/>
    <property type="molecule type" value="Genomic_DNA"/>
</dbReference>
<dbReference type="PANTHER" id="PTHR30093:SF2">
    <property type="entry name" value="TYPE II SECRETION SYSTEM PROTEIN H"/>
    <property type="match status" value="1"/>
</dbReference>
<dbReference type="InterPro" id="IPR011453">
    <property type="entry name" value="DUF1559"/>
</dbReference>
<feature type="compositionally biased region" description="Polar residues" evidence="1">
    <location>
        <begin position="251"/>
        <end position="264"/>
    </location>
</feature>
<accession>A0AAU7C5N5</accession>
<dbReference type="Pfam" id="PF07963">
    <property type="entry name" value="N_methyl"/>
    <property type="match status" value="1"/>
</dbReference>
<name>A0AAU7C5N5_9BACT</name>
<dbReference type="SUPFAM" id="SSF54523">
    <property type="entry name" value="Pili subunits"/>
    <property type="match status" value="1"/>
</dbReference>
<feature type="domain" description="DUF1559" evidence="2">
    <location>
        <begin position="32"/>
        <end position="294"/>
    </location>
</feature>
<dbReference type="NCBIfam" id="TIGR02532">
    <property type="entry name" value="IV_pilin_GFxxxE"/>
    <property type="match status" value="1"/>
</dbReference>
<dbReference type="InterPro" id="IPR012902">
    <property type="entry name" value="N_methyl_site"/>
</dbReference>
<gene>
    <name evidence="3" type="ORF">V5E97_20295</name>
</gene>
<dbReference type="NCBIfam" id="TIGR04294">
    <property type="entry name" value="pre_pil_HX9DG"/>
    <property type="match status" value="1"/>
</dbReference>
<protein>
    <submittedName>
        <fullName evidence="3">DUF1559 domain-containing protein</fullName>
    </submittedName>
</protein>
<dbReference type="AlphaFoldDB" id="A0AAU7C5N5"/>
<evidence type="ECO:0000259" key="2">
    <source>
        <dbReference type="Pfam" id="PF07596"/>
    </source>
</evidence>
<organism evidence="3">
    <name type="scientific">Singulisphaera sp. Ch08</name>
    <dbReference type="NCBI Taxonomy" id="3120278"/>
    <lineage>
        <taxon>Bacteria</taxon>
        <taxon>Pseudomonadati</taxon>
        <taxon>Planctomycetota</taxon>
        <taxon>Planctomycetia</taxon>
        <taxon>Isosphaerales</taxon>
        <taxon>Isosphaeraceae</taxon>
        <taxon>Singulisphaera</taxon>
    </lineage>
</organism>